<dbReference type="PROSITE" id="PS50804">
    <property type="entry name" value="SCAN_BOX"/>
    <property type="match status" value="1"/>
</dbReference>
<evidence type="ECO:0000313" key="3">
    <source>
        <dbReference type="Ensembl" id="ENSGEVP00005001576.1"/>
    </source>
</evidence>
<reference evidence="3" key="2">
    <citation type="submission" date="2025-08" db="UniProtKB">
        <authorList>
            <consortium name="Ensembl"/>
        </authorList>
    </citation>
    <scope>IDENTIFICATION</scope>
</reference>
<dbReference type="Pfam" id="PF02023">
    <property type="entry name" value="SCAN"/>
    <property type="match status" value="1"/>
</dbReference>
<dbReference type="FunFam" id="1.10.4020.10:FF:000001">
    <property type="entry name" value="zinc finger protein 263 isoform X1"/>
    <property type="match status" value="1"/>
</dbReference>
<protein>
    <recommendedName>
        <fullName evidence="2">SCAN box domain-containing protein</fullName>
    </recommendedName>
</protein>
<dbReference type="AlphaFoldDB" id="A0A8C4VJ16"/>
<dbReference type="SUPFAM" id="SSF47353">
    <property type="entry name" value="Retrovirus capsid dimerization domain-like"/>
    <property type="match status" value="1"/>
</dbReference>
<dbReference type="InterPro" id="IPR050916">
    <property type="entry name" value="SCAN-C2H2_zinc_finger"/>
</dbReference>
<keyword evidence="4" id="KW-1185">Reference proteome</keyword>
<evidence type="ECO:0000259" key="2">
    <source>
        <dbReference type="PROSITE" id="PS50804"/>
    </source>
</evidence>
<name>A0A8C4VJ16_9SAUR</name>
<keyword evidence="1" id="KW-0539">Nucleus</keyword>
<dbReference type="InterPro" id="IPR003309">
    <property type="entry name" value="SCAN_dom"/>
</dbReference>
<reference evidence="3" key="3">
    <citation type="submission" date="2025-09" db="UniProtKB">
        <authorList>
            <consortium name="Ensembl"/>
        </authorList>
    </citation>
    <scope>IDENTIFICATION</scope>
</reference>
<dbReference type="Ensembl" id="ENSGEVT00005001664.1">
    <property type="protein sequence ID" value="ENSGEVP00005001576.1"/>
    <property type="gene ID" value="ENSGEVG00005001215.1"/>
</dbReference>
<dbReference type="SMART" id="SM00431">
    <property type="entry name" value="SCAN"/>
    <property type="match status" value="1"/>
</dbReference>
<accession>A0A8C4VJ16</accession>
<dbReference type="PANTHER" id="PTHR45935">
    <property type="entry name" value="PROTEIN ZBED8-RELATED"/>
    <property type="match status" value="1"/>
</dbReference>
<sequence>CQNSNLGQRNLKPRQPILRAERNLHITVRAEYTIPFSGGTEDCAEMCRYRFREFRFQEAEGPQEAYAQLSELCHKWIQPKSKSAALIADMLITEQFLEILPRDVQTWVRKNRPDTGSKAVSLAEYFLAIKEHAQCSTLVKFPECSVREKCRAGKAGSGIMTSRTTNALSEEKLGSLHIWSQLTAALSRVSTFLAPL</sequence>
<dbReference type="InterPro" id="IPR038269">
    <property type="entry name" value="SCAN_sf"/>
</dbReference>
<dbReference type="GeneTree" id="ENSGT00940000154715"/>
<evidence type="ECO:0000313" key="4">
    <source>
        <dbReference type="Proteomes" id="UP000694390"/>
    </source>
</evidence>
<dbReference type="Gene3D" id="1.10.4020.10">
    <property type="entry name" value="DNA breaking-rejoining enzymes"/>
    <property type="match status" value="1"/>
</dbReference>
<dbReference type="CDD" id="cd07936">
    <property type="entry name" value="SCAN"/>
    <property type="match status" value="1"/>
</dbReference>
<reference evidence="3" key="1">
    <citation type="submission" date="2019-06" db="EMBL/GenBank/DDBJ databases">
        <title>G10K-VGP Goodes thornscrub tortoise genome, primary haplotype.</title>
        <authorList>
            <person name="Murphy B."/>
            <person name="Edwards T."/>
            <person name="Rhie A."/>
            <person name="Koren S."/>
            <person name="Phillippy A."/>
            <person name="Fedrigo O."/>
            <person name="Haase B."/>
            <person name="Mountcastle J."/>
            <person name="Lewin H."/>
            <person name="Damas J."/>
            <person name="Howe K."/>
            <person name="Formenti G."/>
            <person name="Myers G."/>
            <person name="Durbin R."/>
            <person name="Jarvis E.D."/>
        </authorList>
    </citation>
    <scope>NUCLEOTIDE SEQUENCE [LARGE SCALE GENOMIC DNA]</scope>
</reference>
<dbReference type="OrthoDB" id="9044301at2759"/>
<organism evidence="3 4">
    <name type="scientific">Gopherus evgoodei</name>
    <name type="common">Goodes thornscrub tortoise</name>
    <dbReference type="NCBI Taxonomy" id="1825980"/>
    <lineage>
        <taxon>Eukaryota</taxon>
        <taxon>Metazoa</taxon>
        <taxon>Chordata</taxon>
        <taxon>Craniata</taxon>
        <taxon>Vertebrata</taxon>
        <taxon>Euteleostomi</taxon>
        <taxon>Archelosauria</taxon>
        <taxon>Testudinata</taxon>
        <taxon>Testudines</taxon>
        <taxon>Cryptodira</taxon>
        <taxon>Durocryptodira</taxon>
        <taxon>Testudinoidea</taxon>
        <taxon>Testudinidae</taxon>
        <taxon>Gopherus</taxon>
    </lineage>
</organism>
<evidence type="ECO:0000256" key="1">
    <source>
        <dbReference type="ARBA" id="ARBA00023242"/>
    </source>
</evidence>
<dbReference type="PANTHER" id="PTHR45935:SF15">
    <property type="entry name" value="SCAN BOX DOMAIN-CONTAINING PROTEIN"/>
    <property type="match status" value="1"/>
</dbReference>
<dbReference type="Proteomes" id="UP000694390">
    <property type="component" value="Chromosome 2"/>
</dbReference>
<proteinExistence type="predicted"/>
<feature type="domain" description="SCAN box" evidence="2">
    <location>
        <begin position="48"/>
        <end position="124"/>
    </location>
</feature>